<dbReference type="InterPro" id="IPR036388">
    <property type="entry name" value="WH-like_DNA-bd_sf"/>
</dbReference>
<accession>A0A9X7YB35</accession>
<evidence type="ECO:0000313" key="1">
    <source>
        <dbReference type="EMBL" id="QNG43974.1"/>
    </source>
</evidence>
<dbReference type="InterPro" id="IPR002514">
    <property type="entry name" value="Transposase_8"/>
</dbReference>
<dbReference type="Proteomes" id="UP000515377">
    <property type="component" value="Chromosome"/>
</dbReference>
<dbReference type="Pfam" id="PF01527">
    <property type="entry name" value="HTH_Tnp_1"/>
    <property type="match status" value="1"/>
</dbReference>
<dbReference type="InterPro" id="IPR018392">
    <property type="entry name" value="LysM"/>
</dbReference>
<sequence length="142" mass="16058">MEILGRERRRRWTQAEKLEIVAAVGVNGETLARVARRYDVSRSQIYSWRHQFKKRGLLPAPVGPIFLPVDIGGPTLKAEPALEDQMVSPSIVELCLAQGRRLRFDSGIEAAALTRLIRSVCQRRSDSRPAGRRKSRPLLMRA</sequence>
<proteinExistence type="predicted"/>
<dbReference type="SUPFAM" id="SSF48295">
    <property type="entry name" value="TrpR-like"/>
    <property type="match status" value="1"/>
</dbReference>
<dbReference type="Gene3D" id="1.10.10.10">
    <property type="entry name" value="Winged helix-like DNA-binding domain superfamily/Winged helix DNA-binding domain"/>
    <property type="match status" value="1"/>
</dbReference>
<evidence type="ECO:0000313" key="2">
    <source>
        <dbReference type="Proteomes" id="UP000515377"/>
    </source>
</evidence>
<organism evidence="1 2">
    <name type="scientific">Sphingobium yanoikuyae</name>
    <name type="common">Sphingomonas yanoikuyae</name>
    <dbReference type="NCBI Taxonomy" id="13690"/>
    <lineage>
        <taxon>Bacteria</taxon>
        <taxon>Pseudomonadati</taxon>
        <taxon>Pseudomonadota</taxon>
        <taxon>Alphaproteobacteria</taxon>
        <taxon>Sphingomonadales</taxon>
        <taxon>Sphingomonadaceae</taxon>
        <taxon>Sphingobium</taxon>
    </lineage>
</organism>
<dbReference type="NCBIfam" id="NF047595">
    <property type="entry name" value="IS66_ISRel24_TnpA"/>
    <property type="match status" value="1"/>
</dbReference>
<reference evidence="1 2" key="1">
    <citation type="submission" date="2020-07" db="EMBL/GenBank/DDBJ databases">
        <title>Whole genome sequence of Sphingobium yanoikuyae A3.</title>
        <authorList>
            <person name="Han S.-S."/>
        </authorList>
    </citation>
    <scope>NUCLEOTIDE SEQUENCE [LARGE SCALE GENOMIC DNA]</scope>
    <source>
        <strain evidence="1 2">A3</strain>
    </source>
</reference>
<dbReference type="EMBL" id="CP060122">
    <property type="protein sequence ID" value="QNG43974.1"/>
    <property type="molecule type" value="Genomic_DNA"/>
</dbReference>
<dbReference type="AlphaFoldDB" id="A0A9X7YB35"/>
<dbReference type="GO" id="GO:0043565">
    <property type="term" value="F:sequence-specific DNA binding"/>
    <property type="evidence" value="ECO:0007669"/>
    <property type="project" value="InterPro"/>
</dbReference>
<dbReference type="CDD" id="cd00118">
    <property type="entry name" value="LysM"/>
    <property type="match status" value="1"/>
</dbReference>
<gene>
    <name evidence="1" type="ORF">H3V42_18945</name>
</gene>
<dbReference type="GO" id="GO:0006313">
    <property type="term" value="P:DNA transposition"/>
    <property type="evidence" value="ECO:0007669"/>
    <property type="project" value="InterPro"/>
</dbReference>
<protein>
    <submittedName>
        <fullName evidence="1">Transposase</fullName>
    </submittedName>
</protein>
<name>A0A9X7YB35_SPHYA</name>
<dbReference type="InterPro" id="IPR010921">
    <property type="entry name" value="Trp_repressor/repl_initiator"/>
</dbReference>
<dbReference type="GO" id="GO:0004803">
    <property type="term" value="F:transposase activity"/>
    <property type="evidence" value="ECO:0007669"/>
    <property type="project" value="InterPro"/>
</dbReference>